<gene>
    <name evidence="3" type="ORF">SAMN06273572_1077</name>
</gene>
<keyword evidence="1" id="KW-0472">Membrane</keyword>
<dbReference type="AlphaFoldDB" id="A0A2C9CUE4"/>
<dbReference type="EMBL" id="OCTN01000007">
    <property type="protein sequence ID" value="SOH94986.1"/>
    <property type="molecule type" value="Genomic_DNA"/>
</dbReference>
<evidence type="ECO:0000313" key="4">
    <source>
        <dbReference type="Proteomes" id="UP000220034"/>
    </source>
</evidence>
<dbReference type="InterPro" id="IPR014030">
    <property type="entry name" value="Ketoacyl_synth_N"/>
</dbReference>
<evidence type="ECO:0000256" key="1">
    <source>
        <dbReference type="SAM" id="Phobius"/>
    </source>
</evidence>
<keyword evidence="4" id="KW-1185">Reference proteome</keyword>
<dbReference type="Proteomes" id="UP000220034">
    <property type="component" value="Unassembled WGS sequence"/>
</dbReference>
<keyword evidence="1" id="KW-1133">Transmembrane helix</keyword>
<dbReference type="Pfam" id="PF00109">
    <property type="entry name" value="ketoacyl-synt"/>
    <property type="match status" value="1"/>
</dbReference>
<accession>A0A2C9CUE4</accession>
<evidence type="ECO:0000313" key="3">
    <source>
        <dbReference type="EMBL" id="SOH94986.1"/>
    </source>
</evidence>
<name>A0A2C9CUE4_9RHOB</name>
<feature type="transmembrane region" description="Helical" evidence="1">
    <location>
        <begin position="259"/>
        <end position="280"/>
    </location>
</feature>
<reference evidence="4" key="1">
    <citation type="submission" date="2017-09" db="EMBL/GenBank/DDBJ databases">
        <authorList>
            <person name="Varghese N."/>
            <person name="Submissions S."/>
        </authorList>
    </citation>
    <scope>NUCLEOTIDE SEQUENCE [LARGE SCALE GENOMIC DNA]</scope>
    <source>
        <strain evidence="4">C7</strain>
    </source>
</reference>
<dbReference type="RefSeq" id="WP_097931085.1">
    <property type="nucleotide sequence ID" value="NZ_OCTN01000007.1"/>
</dbReference>
<keyword evidence="1" id="KW-0812">Transmembrane</keyword>
<dbReference type="OrthoDB" id="3538077at2"/>
<dbReference type="GO" id="GO:0016746">
    <property type="term" value="F:acyltransferase activity"/>
    <property type="evidence" value="ECO:0007669"/>
    <property type="project" value="InterPro"/>
</dbReference>
<dbReference type="InterPro" id="IPR016039">
    <property type="entry name" value="Thiolase-like"/>
</dbReference>
<dbReference type="SUPFAM" id="SSF53901">
    <property type="entry name" value="Thiolase-like"/>
    <property type="match status" value="1"/>
</dbReference>
<sequence>MTAPVLHIRAVSAMTPGWMGVNGGIPAAPVPDMGTWFDATAHLGRKGHRYLSHPTKYALAAAQRIGDAIRGGADAALYLGTGSADTEHRRQIVRGLNGCPDVLPGAASAPSASVNGPAGTLARIFGITGPVMTLTGGDDSALICLWQAATAMARGDVGACVIGQVEHVPGSADGAVLWSLDLEHGDSAVAEIVFDGWSRLQGDADTALLREIAAIAGEVTLIAADTPQLRALIRPLQHARCAFEFMPASTLSDVLIADMHLFSLLTLAILNGTGGSILILSGNGHLFKLSCKPRGLNNA</sequence>
<dbReference type="Gene3D" id="3.40.47.10">
    <property type="match status" value="1"/>
</dbReference>
<protein>
    <recommendedName>
        <fullName evidence="2">Beta-ketoacyl synthase-like N-terminal domain-containing protein</fullName>
    </recommendedName>
</protein>
<evidence type="ECO:0000259" key="2">
    <source>
        <dbReference type="Pfam" id="PF00109"/>
    </source>
</evidence>
<organism evidence="3 4">
    <name type="scientific">Pontivivens marinum</name>
    <dbReference type="NCBI Taxonomy" id="1690039"/>
    <lineage>
        <taxon>Bacteria</taxon>
        <taxon>Pseudomonadati</taxon>
        <taxon>Pseudomonadota</taxon>
        <taxon>Alphaproteobacteria</taxon>
        <taxon>Rhodobacterales</taxon>
        <taxon>Paracoccaceae</taxon>
        <taxon>Pontivivens</taxon>
    </lineage>
</organism>
<proteinExistence type="predicted"/>
<feature type="domain" description="Beta-ketoacyl synthase-like N-terminal" evidence="2">
    <location>
        <begin position="48"/>
        <end position="166"/>
    </location>
</feature>